<gene>
    <name evidence="1" type="ORF">E5331_12025</name>
</gene>
<accession>A0AC61REJ4</accession>
<keyword evidence="2" id="KW-1185">Reference proteome</keyword>
<reference evidence="1" key="1">
    <citation type="submission" date="2019-04" db="EMBL/GenBank/DDBJ databases">
        <title>Microbes associate with the intestines of laboratory mice.</title>
        <authorList>
            <person name="Navarre W."/>
            <person name="Wong E."/>
            <person name="Huang K."/>
            <person name="Tropini C."/>
            <person name="Ng K."/>
            <person name="Yu B."/>
        </authorList>
    </citation>
    <scope>NUCLEOTIDE SEQUENCE</scope>
    <source>
        <strain evidence="1">NM04_E33</strain>
    </source>
</reference>
<organism evidence="1 2">
    <name type="scientific">Lepagella muris</name>
    <dbReference type="NCBI Taxonomy" id="3032870"/>
    <lineage>
        <taxon>Bacteria</taxon>
        <taxon>Pseudomonadati</taxon>
        <taxon>Bacteroidota</taxon>
        <taxon>Bacteroidia</taxon>
        <taxon>Bacteroidales</taxon>
        <taxon>Muribaculaceae</taxon>
        <taxon>Lepagella</taxon>
    </lineage>
</organism>
<name>A0AC61REJ4_9BACT</name>
<protein>
    <submittedName>
        <fullName evidence="1">DUF4595 domain-containing protein</fullName>
    </submittedName>
</protein>
<evidence type="ECO:0000313" key="1">
    <source>
        <dbReference type="EMBL" id="TGY78072.1"/>
    </source>
</evidence>
<evidence type="ECO:0000313" key="2">
    <source>
        <dbReference type="Proteomes" id="UP000306319"/>
    </source>
</evidence>
<proteinExistence type="predicted"/>
<dbReference type="Proteomes" id="UP000306319">
    <property type="component" value="Unassembled WGS sequence"/>
</dbReference>
<dbReference type="EMBL" id="SRYB01000017">
    <property type="protein sequence ID" value="TGY78072.1"/>
    <property type="molecule type" value="Genomic_DNA"/>
</dbReference>
<comment type="caution">
    <text evidence="1">The sequence shown here is derived from an EMBL/GenBank/DDBJ whole genome shotgun (WGS) entry which is preliminary data.</text>
</comment>
<sequence>MQKIFTLVAIMGAGFGLASAQQNGSQVNVGNSFPGKFVTGITMDEGYGSSANSVLNYNDARQLISVDNNYGNFYTERIEFGYTGGTIDGRTYDMTISEIDEDDEIMIYIKIENGVAVSAYSISKDTYETETEDWSFAYDKEGHLTEVKRSQDDSNSTITLEYKDGAVISVTSVENDLEDNTTETSVSTFTYNDMLENTCGLMLFDGLYNADLDEMDVAYMAGVLGKPARYLPNSCKDEEDTVNFQWTFTSDGYVESLIMTCDDEKETANFKWGTTSGVNDITIDNENGSQVWYDLQGVRRQGPTKGLNIVRDADGTVRKVML</sequence>